<comment type="similarity">
    <text evidence="6">Belongs to the DNA polymerase type-B family.</text>
</comment>
<keyword evidence="10" id="KW-1185">Reference proteome</keyword>
<keyword evidence="6" id="KW-0863">Zinc-finger</keyword>
<dbReference type="InterPro" id="IPR054475">
    <property type="entry name" value="Znf-DPOE"/>
</dbReference>
<dbReference type="InterPro" id="IPR013697">
    <property type="entry name" value="DNA_pol_e_suA_C"/>
</dbReference>
<keyword evidence="1 6" id="KW-0808">Transferase</keyword>
<dbReference type="Pfam" id="PF22634">
    <property type="entry name" value="POL2_thumb"/>
    <property type="match status" value="1"/>
</dbReference>
<dbReference type="PANTHER" id="PTHR10670:SF0">
    <property type="entry name" value="DNA POLYMERASE EPSILON CATALYTIC SUBUNIT A"/>
    <property type="match status" value="1"/>
</dbReference>
<evidence type="ECO:0000256" key="5">
    <source>
        <dbReference type="ARBA" id="ARBA00023125"/>
    </source>
</evidence>
<comment type="cofactor">
    <cofactor evidence="6">
        <name>[4Fe-4S] cluster</name>
        <dbReference type="ChEBI" id="CHEBI:49883"/>
    </cofactor>
</comment>
<gene>
    <name evidence="9" type="ORF">NP493_73g03011</name>
</gene>
<sequence length="882" mass="99825">MPDTELFELIAENRSMSRKLEEYGSQKSTSISTAKRLAEFLGDQMVKDAGLSCRFVISRRPEGTPVTERAIPLAIFQAEPSVRKHYLKKWLKMPILDDFDIRTILDWNYYIERLGSAIQKIITIPAALQGESMELFDSSDAGPAPETVDIEDIGGRTSAASGGRPIVSMAGKRKQASSQEDLSQSWRDVLGPPPPMGKSRIAETGHPGLYRLWALIGSDLHSVKLSVPRIFYVNQKTPKEGEGALWRKVNRILPRSHPVFNLYEYSVPEDVYQEHMNEITADLSSPDIEGVYETQVPLLFRALLRLGCVCVVNRQFVKTLAGRTLAQYSYLEPGSMKHLYLYHHVSGQKQMIGLFMPMLKKASIFVVDTVRTNQMPNLSTLFTAEHSANDNLYSVLDWQRVGSRKMLQHYLNVDMVLQVVLEQCRYFHIPVGNMPADTTMFGCDLFFARHLQKHSHVLWLLTEFEESSSVEVNTSGFYNTVCVELDMASLAVNTLMQSGHVNDYEGASAASFDVMPQTSLEDMIQGQGAATMLASYDETALCSVTFRWLRAPQSLLYEPALRRSLHTLMRKLFMQLMAEFRRLGSVIVHANFNHLIISTKKRRVIDALAYVEYITNSIRSHDLYQMIDISYTQCWEVLMWLDSPDIEMNWNLMRFLPGAAACQTNFNMIVAGYILAVYQHGEETGRGVTPGATPVRRKSSSQTQVADGSDTSELSNIAKSWSRRTCANRCSSLEFVKSICHVLSLDTNISQNVHKMKRDLLKLINIREFSDEAIFKDPCLSYVLPEALLDAVHRKSMAYVLQDLECEKCHGVKEANLSSYCKCAGRFQTTISVDKFAHKMLTFRNIARSLHWQDGHTDSHCVGGLYRRPTDHRSMNLESQLS</sequence>
<evidence type="ECO:0000313" key="9">
    <source>
        <dbReference type="EMBL" id="KAK2190704.1"/>
    </source>
</evidence>
<dbReference type="SMART" id="SM01159">
    <property type="entry name" value="DUF1744"/>
    <property type="match status" value="1"/>
</dbReference>
<dbReference type="GO" id="GO:0008622">
    <property type="term" value="C:epsilon DNA polymerase complex"/>
    <property type="evidence" value="ECO:0007669"/>
    <property type="project" value="InterPro"/>
</dbReference>
<dbReference type="GO" id="GO:0000278">
    <property type="term" value="P:mitotic cell cycle"/>
    <property type="evidence" value="ECO:0007669"/>
    <property type="project" value="TreeGrafter"/>
</dbReference>
<keyword evidence="2 6" id="KW-0548">Nucleotidyltransferase</keyword>
<keyword evidence="6" id="KW-0408">Iron</keyword>
<dbReference type="GO" id="GO:0006297">
    <property type="term" value="P:nucleotide-excision repair, DNA gap filling"/>
    <property type="evidence" value="ECO:0007669"/>
    <property type="project" value="TreeGrafter"/>
</dbReference>
<dbReference type="PANTHER" id="PTHR10670">
    <property type="entry name" value="DNA POLYMERASE EPSILON CATALYTIC SUBUNIT A"/>
    <property type="match status" value="1"/>
</dbReference>
<reference evidence="9" key="1">
    <citation type="journal article" date="2023" name="Mol. Biol. Evol.">
        <title>Third-Generation Sequencing Reveals the Adaptive Role of the Epigenome in Three Deep-Sea Polychaetes.</title>
        <authorList>
            <person name="Perez M."/>
            <person name="Aroh O."/>
            <person name="Sun Y."/>
            <person name="Lan Y."/>
            <person name="Juniper S.K."/>
            <person name="Young C.R."/>
            <person name="Angers B."/>
            <person name="Qian P.Y."/>
        </authorList>
    </citation>
    <scope>NUCLEOTIDE SEQUENCE</scope>
    <source>
        <strain evidence="9">R07B-5</strain>
    </source>
</reference>
<dbReference type="GO" id="GO:0006272">
    <property type="term" value="P:leading strand elongation"/>
    <property type="evidence" value="ECO:0007669"/>
    <property type="project" value="TreeGrafter"/>
</dbReference>
<evidence type="ECO:0000256" key="2">
    <source>
        <dbReference type="ARBA" id="ARBA00022695"/>
    </source>
</evidence>
<dbReference type="AlphaFoldDB" id="A0AAD9UIH2"/>
<comment type="caution">
    <text evidence="9">The sequence shown here is derived from an EMBL/GenBank/DDBJ whole genome shotgun (WGS) entry which is preliminary data.</text>
</comment>
<dbReference type="SUPFAM" id="SSF56672">
    <property type="entry name" value="DNA/RNA polymerases"/>
    <property type="match status" value="1"/>
</dbReference>
<dbReference type="InterPro" id="IPR043502">
    <property type="entry name" value="DNA/RNA_pol_sf"/>
</dbReference>
<organism evidence="9 10">
    <name type="scientific">Ridgeia piscesae</name>
    <name type="common">Tubeworm</name>
    <dbReference type="NCBI Taxonomy" id="27915"/>
    <lineage>
        <taxon>Eukaryota</taxon>
        <taxon>Metazoa</taxon>
        <taxon>Spiralia</taxon>
        <taxon>Lophotrochozoa</taxon>
        <taxon>Annelida</taxon>
        <taxon>Polychaeta</taxon>
        <taxon>Sedentaria</taxon>
        <taxon>Canalipalpata</taxon>
        <taxon>Sabellida</taxon>
        <taxon>Siboglinidae</taxon>
        <taxon>Ridgeia</taxon>
    </lineage>
</organism>
<comment type="subcellular location">
    <subcellularLocation>
        <location evidence="6">Nucleus</location>
    </subcellularLocation>
</comment>
<keyword evidence="5 6" id="KW-0238">DNA-binding</keyword>
<evidence type="ECO:0000256" key="7">
    <source>
        <dbReference type="SAM" id="MobiDB-lite"/>
    </source>
</evidence>
<dbReference type="Pfam" id="PF08490">
    <property type="entry name" value="DUF1744"/>
    <property type="match status" value="1"/>
</dbReference>
<feature type="domain" description="DNA polymerase epsilon catalytic subunit A C-terminal" evidence="8">
    <location>
        <begin position="311"/>
        <end position="655"/>
    </location>
</feature>
<keyword evidence="6" id="KW-0862">Zinc</keyword>
<proteinExistence type="inferred from homology"/>
<keyword evidence="6" id="KW-0539">Nucleus</keyword>
<dbReference type="GO" id="GO:0045004">
    <property type="term" value="P:DNA replication proofreading"/>
    <property type="evidence" value="ECO:0007669"/>
    <property type="project" value="TreeGrafter"/>
</dbReference>
<keyword evidence="6" id="KW-0479">Metal-binding</keyword>
<dbReference type="GO" id="GO:0008310">
    <property type="term" value="F:single-stranded DNA 3'-5' DNA exonuclease activity"/>
    <property type="evidence" value="ECO:0007669"/>
    <property type="project" value="TreeGrafter"/>
</dbReference>
<evidence type="ECO:0000256" key="1">
    <source>
        <dbReference type="ARBA" id="ARBA00022679"/>
    </source>
</evidence>
<dbReference type="GO" id="GO:0003887">
    <property type="term" value="F:DNA-directed DNA polymerase activity"/>
    <property type="evidence" value="ECO:0007669"/>
    <property type="project" value="UniProtKB-KW"/>
</dbReference>
<accession>A0AAD9UIH2</accession>
<evidence type="ECO:0000313" key="10">
    <source>
        <dbReference type="Proteomes" id="UP001209878"/>
    </source>
</evidence>
<name>A0AAD9UIH2_RIDPI</name>
<feature type="region of interest" description="Disordered" evidence="7">
    <location>
        <begin position="685"/>
        <end position="711"/>
    </location>
</feature>
<evidence type="ECO:0000256" key="4">
    <source>
        <dbReference type="ARBA" id="ARBA00022932"/>
    </source>
</evidence>
<comment type="catalytic activity">
    <reaction evidence="6">
        <text>DNA(n) + a 2'-deoxyribonucleoside 5'-triphosphate = DNA(n+1) + diphosphate</text>
        <dbReference type="Rhea" id="RHEA:22508"/>
        <dbReference type="Rhea" id="RHEA-COMP:17339"/>
        <dbReference type="Rhea" id="RHEA-COMP:17340"/>
        <dbReference type="ChEBI" id="CHEBI:33019"/>
        <dbReference type="ChEBI" id="CHEBI:61560"/>
        <dbReference type="ChEBI" id="CHEBI:173112"/>
        <dbReference type="EC" id="2.7.7.7"/>
    </reaction>
</comment>
<feature type="region of interest" description="Disordered" evidence="7">
    <location>
        <begin position="154"/>
        <end position="201"/>
    </location>
</feature>
<dbReference type="InterPro" id="IPR055191">
    <property type="entry name" value="POL2_thumb"/>
</dbReference>
<evidence type="ECO:0000256" key="6">
    <source>
        <dbReference type="RuleBase" id="RU365029"/>
    </source>
</evidence>
<dbReference type="InterPro" id="IPR029703">
    <property type="entry name" value="POL2"/>
</dbReference>
<evidence type="ECO:0000256" key="3">
    <source>
        <dbReference type="ARBA" id="ARBA00022705"/>
    </source>
</evidence>
<dbReference type="Pfam" id="PF22912">
    <property type="entry name" value="zf-DPOE"/>
    <property type="match status" value="1"/>
</dbReference>
<feature type="compositionally biased region" description="Polar residues" evidence="7">
    <location>
        <begin position="700"/>
        <end position="711"/>
    </location>
</feature>
<dbReference type="GO" id="GO:0051539">
    <property type="term" value="F:4 iron, 4 sulfur cluster binding"/>
    <property type="evidence" value="ECO:0007669"/>
    <property type="project" value="UniProtKB-KW"/>
</dbReference>
<dbReference type="GO" id="GO:0003677">
    <property type="term" value="F:DNA binding"/>
    <property type="evidence" value="ECO:0007669"/>
    <property type="project" value="UniProtKB-KW"/>
</dbReference>
<comment type="function">
    <text evidence="6">DNA polymerase II participates in chromosomal DNA replication.</text>
</comment>
<keyword evidence="4 6" id="KW-0239">DNA-directed DNA polymerase</keyword>
<evidence type="ECO:0000259" key="8">
    <source>
        <dbReference type="SMART" id="SM01159"/>
    </source>
</evidence>
<keyword evidence="6" id="KW-0004">4Fe-4S</keyword>
<keyword evidence="6" id="KW-0411">Iron-sulfur</keyword>
<dbReference type="GO" id="GO:0008270">
    <property type="term" value="F:zinc ion binding"/>
    <property type="evidence" value="ECO:0007669"/>
    <property type="project" value="UniProtKB-KW"/>
</dbReference>
<dbReference type="Proteomes" id="UP001209878">
    <property type="component" value="Unassembled WGS sequence"/>
</dbReference>
<dbReference type="EC" id="2.7.7.7" evidence="6"/>
<dbReference type="EMBL" id="JAODUO010000071">
    <property type="protein sequence ID" value="KAK2190704.1"/>
    <property type="molecule type" value="Genomic_DNA"/>
</dbReference>
<dbReference type="GO" id="GO:0006287">
    <property type="term" value="P:base-excision repair, gap-filling"/>
    <property type="evidence" value="ECO:0007669"/>
    <property type="project" value="TreeGrafter"/>
</dbReference>
<feature type="compositionally biased region" description="Polar residues" evidence="7">
    <location>
        <begin position="176"/>
        <end position="186"/>
    </location>
</feature>
<keyword evidence="3 6" id="KW-0235">DNA replication</keyword>
<protein>
    <recommendedName>
        <fullName evidence="6">DNA polymerase epsilon catalytic subunit</fullName>
        <ecNumber evidence="6">2.7.7.7</ecNumber>
    </recommendedName>
</protein>